<dbReference type="EMBL" id="BMJH01000001">
    <property type="protein sequence ID" value="GGC62281.1"/>
    <property type="molecule type" value="Genomic_DNA"/>
</dbReference>
<reference evidence="2" key="1">
    <citation type="journal article" date="2014" name="Int. J. Syst. Evol. Microbiol.">
        <title>Complete genome sequence of Corynebacterium casei LMG S-19264T (=DSM 44701T), isolated from a smear-ripened cheese.</title>
        <authorList>
            <consortium name="US DOE Joint Genome Institute (JGI-PGF)"/>
            <person name="Walter F."/>
            <person name="Albersmeier A."/>
            <person name="Kalinowski J."/>
            <person name="Ruckert C."/>
        </authorList>
    </citation>
    <scope>NUCLEOTIDE SEQUENCE</scope>
    <source>
        <strain evidence="2">CGMCC 1.15478</strain>
    </source>
</reference>
<accession>A0A916XCR5</accession>
<keyword evidence="1" id="KW-1133">Transmembrane helix</keyword>
<dbReference type="Proteomes" id="UP000641514">
    <property type="component" value="Unassembled WGS sequence"/>
</dbReference>
<reference evidence="2" key="2">
    <citation type="submission" date="2020-09" db="EMBL/GenBank/DDBJ databases">
        <authorList>
            <person name="Sun Q."/>
            <person name="Zhou Y."/>
        </authorList>
    </citation>
    <scope>NUCLEOTIDE SEQUENCE</scope>
    <source>
        <strain evidence="2">CGMCC 1.15478</strain>
    </source>
</reference>
<organism evidence="2 3">
    <name type="scientific">Hoyosella rhizosphaerae</name>
    <dbReference type="NCBI Taxonomy" id="1755582"/>
    <lineage>
        <taxon>Bacteria</taxon>
        <taxon>Bacillati</taxon>
        <taxon>Actinomycetota</taxon>
        <taxon>Actinomycetes</taxon>
        <taxon>Mycobacteriales</taxon>
        <taxon>Hoyosellaceae</taxon>
        <taxon>Hoyosella</taxon>
    </lineage>
</organism>
<comment type="caution">
    <text evidence="2">The sequence shown here is derived from an EMBL/GenBank/DDBJ whole genome shotgun (WGS) entry which is preliminary data.</text>
</comment>
<dbReference type="AlphaFoldDB" id="A0A916XCR5"/>
<keyword evidence="1" id="KW-0812">Transmembrane</keyword>
<dbReference type="CDD" id="cd21904">
    <property type="entry name" value="TtfA-like"/>
    <property type="match status" value="1"/>
</dbReference>
<evidence type="ECO:0000313" key="2">
    <source>
        <dbReference type="EMBL" id="GGC62281.1"/>
    </source>
</evidence>
<keyword evidence="3" id="KW-1185">Reference proteome</keyword>
<name>A0A916XCR5_9ACTN</name>
<gene>
    <name evidence="2" type="ORF">GCM10011410_13400</name>
</gene>
<proteinExistence type="predicted"/>
<dbReference type="InterPro" id="IPR049726">
    <property type="entry name" value="TtfA-like_core"/>
</dbReference>
<evidence type="ECO:0000313" key="3">
    <source>
        <dbReference type="Proteomes" id="UP000641514"/>
    </source>
</evidence>
<evidence type="ECO:0000256" key="1">
    <source>
        <dbReference type="SAM" id="Phobius"/>
    </source>
</evidence>
<keyword evidence="1" id="KW-0472">Membrane</keyword>
<sequence length="232" mass="25898">MRPATSIAAMAVVWFLLGVLALAGALVLLRIDGRRRAWQRKVRSIWGARRGLEFTRKVPQLAVQWRFGMIGRHSLTDGLNVVRGIPRVAQDEAQEHVIFDLEDAATIMAQQLTWESAISFELARTDPEGRTPNPALARACQGTFAAATVGEWTIYSDNAEAARRAADMRLVAFLDVIPDYVDTVWVESDWVLASFPKGMGWAQWDDVEALLYQFGQMMRVLPPAHAVEVYSA</sequence>
<protein>
    <submittedName>
        <fullName evidence="2">Uncharacterized protein</fullName>
    </submittedName>
</protein>
<feature type="transmembrane region" description="Helical" evidence="1">
    <location>
        <begin position="6"/>
        <end position="31"/>
    </location>
</feature>